<feature type="non-terminal residue" evidence="1">
    <location>
        <position position="109"/>
    </location>
</feature>
<dbReference type="EMBL" id="MU251605">
    <property type="protein sequence ID" value="KAG9231378.1"/>
    <property type="molecule type" value="Genomic_DNA"/>
</dbReference>
<dbReference type="AlphaFoldDB" id="A0A9P7YE72"/>
<comment type="caution">
    <text evidence="1">The sequence shown here is derived from an EMBL/GenBank/DDBJ whole genome shotgun (WGS) entry which is preliminary data.</text>
</comment>
<evidence type="ECO:0000313" key="1">
    <source>
        <dbReference type="EMBL" id="KAG9231378.1"/>
    </source>
</evidence>
<evidence type="ECO:0000313" key="2">
    <source>
        <dbReference type="Proteomes" id="UP000824998"/>
    </source>
</evidence>
<sequence length="109" mass="12033">GCLLVRKGVPTRNGVSKHRIIDGAKAAESMMQACTYHGRVLENDSIIVPKCTLQTKLMDAWCGELGDSFIVTLRIRTTPPSLTDRLNTVQETGYRALFAANWGVRPTRS</sequence>
<reference evidence="1" key="1">
    <citation type="journal article" date="2021" name="IMA Fungus">
        <title>Genomic characterization of three marine fungi, including Emericellopsis atlantica sp. nov. with signatures of a generalist lifestyle and marine biomass degradation.</title>
        <authorList>
            <person name="Hagestad O.C."/>
            <person name="Hou L."/>
            <person name="Andersen J.H."/>
            <person name="Hansen E.H."/>
            <person name="Altermark B."/>
            <person name="Li C."/>
            <person name="Kuhnert E."/>
            <person name="Cox R.J."/>
            <person name="Crous P.W."/>
            <person name="Spatafora J.W."/>
            <person name="Lail K."/>
            <person name="Amirebrahimi M."/>
            <person name="Lipzen A."/>
            <person name="Pangilinan J."/>
            <person name="Andreopoulos W."/>
            <person name="Hayes R.D."/>
            <person name="Ng V."/>
            <person name="Grigoriev I.V."/>
            <person name="Jackson S.A."/>
            <person name="Sutton T.D.S."/>
            <person name="Dobson A.D.W."/>
            <person name="Rama T."/>
        </authorList>
    </citation>
    <scope>NUCLEOTIDE SEQUENCE</scope>
    <source>
        <strain evidence="1">TRa018bII</strain>
    </source>
</reference>
<dbReference type="Proteomes" id="UP000824998">
    <property type="component" value="Unassembled WGS sequence"/>
</dbReference>
<dbReference type="OrthoDB" id="4753470at2759"/>
<keyword evidence="2" id="KW-1185">Reference proteome</keyword>
<name>A0A9P7YE72_9HELO</name>
<feature type="non-terminal residue" evidence="1">
    <location>
        <position position="1"/>
    </location>
</feature>
<gene>
    <name evidence="1" type="ORF">BJ875DRAFT_349240</name>
</gene>
<proteinExistence type="predicted"/>
<organism evidence="1 2">
    <name type="scientific">Amylocarpus encephaloides</name>
    <dbReference type="NCBI Taxonomy" id="45428"/>
    <lineage>
        <taxon>Eukaryota</taxon>
        <taxon>Fungi</taxon>
        <taxon>Dikarya</taxon>
        <taxon>Ascomycota</taxon>
        <taxon>Pezizomycotina</taxon>
        <taxon>Leotiomycetes</taxon>
        <taxon>Helotiales</taxon>
        <taxon>Helotiales incertae sedis</taxon>
        <taxon>Amylocarpus</taxon>
    </lineage>
</organism>
<protein>
    <submittedName>
        <fullName evidence="1">Uncharacterized protein</fullName>
    </submittedName>
</protein>
<accession>A0A9P7YE72</accession>